<reference evidence="3 4" key="1">
    <citation type="submission" date="2014-05" db="EMBL/GenBank/DDBJ databases">
        <title>Draft genome sequence of Amycolatopsis rifamycinica DSM 46095.</title>
        <authorList>
            <person name="Lal R."/>
            <person name="Saxena A."/>
            <person name="Kumari R."/>
            <person name="Mukherjee U."/>
            <person name="Singh P."/>
            <person name="Sangwan N."/>
            <person name="Mahato N.K."/>
        </authorList>
    </citation>
    <scope>NUCLEOTIDE SEQUENCE [LARGE SCALE GENOMIC DNA]</scope>
    <source>
        <strain evidence="3 4">DSM 46095</strain>
    </source>
</reference>
<evidence type="ECO:0000313" key="4">
    <source>
        <dbReference type="Proteomes" id="UP000027345"/>
    </source>
</evidence>
<name>A0A066TQY1_9PSEU</name>
<feature type="transmembrane region" description="Helical" evidence="1">
    <location>
        <begin position="45"/>
        <end position="62"/>
    </location>
</feature>
<keyword evidence="1" id="KW-1133">Transmembrane helix</keyword>
<evidence type="ECO:0000313" key="3">
    <source>
        <dbReference type="EMBL" id="KDN17240.1"/>
    </source>
</evidence>
<feature type="signal peptide" evidence="2">
    <location>
        <begin position="1"/>
        <end position="19"/>
    </location>
</feature>
<dbReference type="OrthoDB" id="9811293at2"/>
<dbReference type="AlphaFoldDB" id="A0A066TQY1"/>
<dbReference type="eggNOG" id="COG2324">
    <property type="taxonomic scope" value="Bacteria"/>
</dbReference>
<dbReference type="PANTHER" id="PTHR39419">
    <property type="entry name" value="SLL0814 PROTEIN"/>
    <property type="match status" value="1"/>
</dbReference>
<dbReference type="InterPro" id="IPR007354">
    <property type="entry name" value="CruF-like"/>
</dbReference>
<feature type="chain" id="PRO_5001626465" evidence="2">
    <location>
        <begin position="20"/>
        <end position="272"/>
    </location>
</feature>
<dbReference type="RefSeq" id="WP_043787986.1">
    <property type="nucleotide sequence ID" value="NZ_JMQI01000074.1"/>
</dbReference>
<protein>
    <submittedName>
        <fullName evidence="3">Membrane protein</fullName>
    </submittedName>
</protein>
<comment type="caution">
    <text evidence="3">The sequence shown here is derived from an EMBL/GenBank/DDBJ whole genome shotgun (WGS) entry which is preliminary data.</text>
</comment>
<dbReference type="Pfam" id="PF04240">
    <property type="entry name" value="Caroten_synth"/>
    <property type="match status" value="1"/>
</dbReference>
<keyword evidence="1" id="KW-0472">Membrane</keyword>
<dbReference type="EMBL" id="JMQI01000074">
    <property type="protein sequence ID" value="KDN17240.1"/>
    <property type="molecule type" value="Genomic_DNA"/>
</dbReference>
<accession>A0A066TQY1</accession>
<proteinExistence type="predicted"/>
<evidence type="ECO:0000256" key="1">
    <source>
        <dbReference type="SAM" id="Phobius"/>
    </source>
</evidence>
<feature type="transmembrane region" description="Helical" evidence="1">
    <location>
        <begin position="133"/>
        <end position="151"/>
    </location>
</feature>
<sequence>MVSRTAAFTRLRPAPPALAAWLCAAATVLCQILYSVTDPGGRTPLTVLTVLCFAAASLADAWSRCGARAAVTLAAVAGGGGLLAEVAGLHTGFPFGRYEYTDLLGWPVAGVPGIVPLAWLMMAWPALLAGRALAVKPAGVVAVAACALAAWDVFLDPQMVDEGYWIWASPEPSLPLVDGIPVTNFAGWLLVAVVIQAALHHWVPRPSDPIPGPAAGPGPALYLWTWFSSVWAHFAFFGRPWVAVAGGVLMGAVAVPFAIRLGKGFRWARVSA</sequence>
<evidence type="ECO:0000256" key="2">
    <source>
        <dbReference type="SAM" id="SignalP"/>
    </source>
</evidence>
<keyword evidence="1" id="KW-0812">Transmembrane</keyword>
<feature type="transmembrane region" description="Helical" evidence="1">
    <location>
        <begin position="69"/>
        <end position="91"/>
    </location>
</feature>
<keyword evidence="2" id="KW-0732">Signal</keyword>
<gene>
    <name evidence="3" type="ORF">DV20_37040</name>
</gene>
<dbReference type="Proteomes" id="UP000027345">
    <property type="component" value="Unassembled WGS sequence"/>
</dbReference>
<feature type="transmembrane region" description="Helical" evidence="1">
    <location>
        <begin position="103"/>
        <end position="121"/>
    </location>
</feature>
<keyword evidence="4" id="KW-1185">Reference proteome</keyword>
<dbReference type="PANTHER" id="PTHR39419:SF1">
    <property type="entry name" value="SLL0814 PROTEIN"/>
    <property type="match status" value="1"/>
</dbReference>
<organism evidence="3 4">
    <name type="scientific">Amycolatopsis rifamycinica</name>
    <dbReference type="NCBI Taxonomy" id="287986"/>
    <lineage>
        <taxon>Bacteria</taxon>
        <taxon>Bacillati</taxon>
        <taxon>Actinomycetota</taxon>
        <taxon>Actinomycetes</taxon>
        <taxon>Pseudonocardiales</taxon>
        <taxon>Pseudonocardiaceae</taxon>
        <taxon>Amycolatopsis</taxon>
    </lineage>
</organism>
<dbReference type="STRING" id="287986.DV20_37040"/>
<feature type="transmembrane region" description="Helical" evidence="1">
    <location>
        <begin position="240"/>
        <end position="259"/>
    </location>
</feature>